<evidence type="ECO:0000313" key="4">
    <source>
        <dbReference type="EMBL" id="GAJ41333.1"/>
    </source>
</evidence>
<name>A0A023DJB5_9BACL</name>
<gene>
    <name evidence="4" type="ORF">GCA01S_065_00020</name>
</gene>
<dbReference type="Pfam" id="PF00011">
    <property type="entry name" value="HSP20"/>
    <property type="match status" value="1"/>
</dbReference>
<dbReference type="Proteomes" id="UP000023561">
    <property type="component" value="Unassembled WGS sequence"/>
</dbReference>
<dbReference type="AlphaFoldDB" id="A0A023DJB5"/>
<feature type="domain" description="SHSP" evidence="3">
    <location>
        <begin position="34"/>
        <end position="147"/>
    </location>
</feature>
<reference evidence="4 5" key="1">
    <citation type="submission" date="2014-04" db="EMBL/GenBank/DDBJ databases">
        <title>Whole genome shotgun sequence of Geobacillus caldoxylosilyticus NBRC 107762.</title>
        <authorList>
            <person name="Hosoyama A."/>
            <person name="Hosoyama Y."/>
            <person name="Katano-Makiyama Y."/>
            <person name="Tsuchikane K."/>
            <person name="Ohji S."/>
            <person name="Ichikawa N."/>
            <person name="Yamazoe A."/>
            <person name="Fujita N."/>
        </authorList>
    </citation>
    <scope>NUCLEOTIDE SEQUENCE [LARGE SCALE GENOMIC DNA]</scope>
    <source>
        <strain evidence="4 5">NBRC 107762</strain>
    </source>
</reference>
<dbReference type="EMBL" id="BAWO01000065">
    <property type="protein sequence ID" value="GAJ41333.1"/>
    <property type="molecule type" value="Genomic_DNA"/>
</dbReference>
<dbReference type="InterPro" id="IPR031107">
    <property type="entry name" value="Small_HSP"/>
</dbReference>
<accession>A0A023DJB5</accession>
<dbReference type="CDD" id="cd06464">
    <property type="entry name" value="ACD_sHsps-like"/>
    <property type="match status" value="1"/>
</dbReference>
<evidence type="ECO:0000313" key="5">
    <source>
        <dbReference type="Proteomes" id="UP000023561"/>
    </source>
</evidence>
<comment type="similarity">
    <text evidence="1 2">Belongs to the small heat shock protein (HSP20) family.</text>
</comment>
<evidence type="ECO:0000259" key="3">
    <source>
        <dbReference type="PROSITE" id="PS01031"/>
    </source>
</evidence>
<keyword evidence="5" id="KW-1185">Reference proteome</keyword>
<dbReference type="SUPFAM" id="SSF49764">
    <property type="entry name" value="HSP20-like chaperones"/>
    <property type="match status" value="1"/>
</dbReference>
<dbReference type="PROSITE" id="PS01031">
    <property type="entry name" value="SHSP"/>
    <property type="match status" value="1"/>
</dbReference>
<evidence type="ECO:0000256" key="1">
    <source>
        <dbReference type="PROSITE-ProRule" id="PRU00285"/>
    </source>
</evidence>
<dbReference type="InterPro" id="IPR008978">
    <property type="entry name" value="HSP20-like_chaperone"/>
</dbReference>
<dbReference type="InterPro" id="IPR002068">
    <property type="entry name" value="A-crystallin/Hsp20_dom"/>
</dbReference>
<proteinExistence type="inferred from homology"/>
<organism evidence="4 5">
    <name type="scientific">Parageobacillus caldoxylosilyticus NBRC 107762</name>
    <dbReference type="NCBI Taxonomy" id="1220594"/>
    <lineage>
        <taxon>Bacteria</taxon>
        <taxon>Bacillati</taxon>
        <taxon>Bacillota</taxon>
        <taxon>Bacilli</taxon>
        <taxon>Bacillales</taxon>
        <taxon>Anoxybacillaceae</taxon>
        <taxon>Saccharococcus</taxon>
    </lineage>
</organism>
<dbReference type="OrthoDB" id="1806521at2"/>
<dbReference type="PANTHER" id="PTHR11527">
    <property type="entry name" value="HEAT-SHOCK PROTEIN 20 FAMILY MEMBER"/>
    <property type="match status" value="1"/>
</dbReference>
<protein>
    <submittedName>
        <fullName evidence="4">Putative heat shock protein Hsp20</fullName>
    </submittedName>
</protein>
<dbReference type="Gene3D" id="2.60.40.790">
    <property type="match status" value="1"/>
</dbReference>
<dbReference type="RefSeq" id="WP_042411508.1">
    <property type="nucleotide sequence ID" value="NZ_BAWO01000065.1"/>
</dbReference>
<keyword evidence="4" id="KW-0346">Stress response</keyword>
<comment type="caution">
    <text evidence="4">The sequence shown here is derived from an EMBL/GenBank/DDBJ whole genome shotgun (WGS) entry which is preliminary data.</text>
</comment>
<sequence>MTLIPYDPFRHLETMRRDISRFFSTDFPSLFTHMDDHIGMPRMDMHETENEYVVSCDLPGLEKKEDVHIDVNNNILTISGTIQRDQNIREEQMHRRERFFGRFQRSITLPSDAATDNIRATYKNGVLDIHIPKTASSPKKRVDIEFH</sequence>
<evidence type="ECO:0000256" key="2">
    <source>
        <dbReference type="RuleBase" id="RU003616"/>
    </source>
</evidence>